<accession>A0A3N1DBJ0</accession>
<dbReference type="AlphaFoldDB" id="A0A3N1DBJ0"/>
<feature type="transmembrane region" description="Helical" evidence="1">
    <location>
        <begin position="58"/>
        <end position="82"/>
    </location>
</feature>
<dbReference type="Proteomes" id="UP000272400">
    <property type="component" value="Unassembled WGS sequence"/>
</dbReference>
<evidence type="ECO:0000313" key="2">
    <source>
        <dbReference type="EMBL" id="ROO90836.1"/>
    </source>
</evidence>
<keyword evidence="1" id="KW-0472">Membrane</keyword>
<reference evidence="2 3" key="1">
    <citation type="submission" date="2018-11" db="EMBL/GenBank/DDBJ databases">
        <title>Sequencing the genomes of 1000 actinobacteria strains.</title>
        <authorList>
            <person name="Klenk H.-P."/>
        </authorList>
    </citation>
    <scope>NUCLEOTIDE SEQUENCE [LARGE SCALE GENOMIC DNA]</scope>
    <source>
        <strain evidence="2 3">DSM 44254</strain>
    </source>
</reference>
<comment type="caution">
    <text evidence="2">The sequence shown here is derived from an EMBL/GenBank/DDBJ whole genome shotgun (WGS) entry which is preliminary data.</text>
</comment>
<keyword evidence="3" id="KW-1185">Reference proteome</keyword>
<organism evidence="2 3">
    <name type="scientific">Actinocorallia herbida</name>
    <dbReference type="NCBI Taxonomy" id="58109"/>
    <lineage>
        <taxon>Bacteria</taxon>
        <taxon>Bacillati</taxon>
        <taxon>Actinomycetota</taxon>
        <taxon>Actinomycetes</taxon>
        <taxon>Streptosporangiales</taxon>
        <taxon>Thermomonosporaceae</taxon>
        <taxon>Actinocorallia</taxon>
    </lineage>
</organism>
<proteinExistence type="predicted"/>
<protein>
    <submittedName>
        <fullName evidence="2">Uncharacterized protein</fullName>
    </submittedName>
</protein>
<evidence type="ECO:0000256" key="1">
    <source>
        <dbReference type="SAM" id="Phobius"/>
    </source>
</evidence>
<keyword evidence="1" id="KW-0812">Transmembrane</keyword>
<name>A0A3N1DBJ0_9ACTN</name>
<sequence>MCWFTVKIPSVPQIFRDVGLLCAEPSTRSARLTGMSDVAEMNWYETEQVERPRRKRRWIAAGLFAFLVVVGVVVVFAGLAGAGEVPGCGGG</sequence>
<keyword evidence="1" id="KW-1133">Transmembrane helix</keyword>
<dbReference type="EMBL" id="RJKE01000001">
    <property type="protein sequence ID" value="ROO90836.1"/>
    <property type="molecule type" value="Genomic_DNA"/>
</dbReference>
<gene>
    <name evidence="2" type="ORF">EDD29_8575</name>
</gene>
<evidence type="ECO:0000313" key="3">
    <source>
        <dbReference type="Proteomes" id="UP000272400"/>
    </source>
</evidence>